<dbReference type="Pfam" id="PF03413">
    <property type="entry name" value="PepSY"/>
    <property type="match status" value="2"/>
</dbReference>
<dbReference type="PATRIC" id="fig|754477.3.peg.252"/>
<dbReference type="eggNOG" id="COG3212">
    <property type="taxonomic scope" value="Bacteria"/>
</dbReference>
<feature type="domain" description="PepSY" evidence="2">
    <location>
        <begin position="112"/>
        <end position="170"/>
    </location>
</feature>
<organism evidence="3 4">
    <name type="scientific">Methylophaga frappieri (strain ATCC BAA-2434 / DSM 25690 / JAM7)</name>
    <dbReference type="NCBI Taxonomy" id="754477"/>
    <lineage>
        <taxon>Bacteria</taxon>
        <taxon>Pseudomonadati</taxon>
        <taxon>Pseudomonadota</taxon>
        <taxon>Gammaproteobacteria</taxon>
        <taxon>Thiotrichales</taxon>
        <taxon>Piscirickettsiaceae</taxon>
        <taxon>Methylophaga</taxon>
    </lineage>
</organism>
<evidence type="ECO:0000313" key="4">
    <source>
        <dbReference type="Proteomes" id="UP000009145"/>
    </source>
</evidence>
<dbReference type="InterPro" id="IPR025711">
    <property type="entry name" value="PepSY"/>
</dbReference>
<gene>
    <name evidence="3" type="ordered locus">Q7C_254</name>
</gene>
<dbReference type="Proteomes" id="UP000009145">
    <property type="component" value="Chromosome"/>
</dbReference>
<dbReference type="STRING" id="754477.Q7C_254"/>
<evidence type="ECO:0000313" key="3">
    <source>
        <dbReference type="EMBL" id="AFJ01433.1"/>
    </source>
</evidence>
<dbReference type="KEGG" id="mec:Q7C_254"/>
<protein>
    <submittedName>
        <fullName evidence="3">Propeptide, PepSY amd peptidase M4</fullName>
    </submittedName>
</protein>
<evidence type="ECO:0000256" key="1">
    <source>
        <dbReference type="SAM" id="SignalP"/>
    </source>
</evidence>
<accession>I1YEU0</accession>
<name>I1YEU0_METFJ</name>
<feature type="signal peptide" evidence="1">
    <location>
        <begin position="1"/>
        <end position="22"/>
    </location>
</feature>
<sequence length="184" mass="20509" precursor="true">MNKSMKLLPLIAVIGFTGNAIADSDNFDLDDIRAWDIVKMETCLDAALDTIPGNARKLEMKMEGDDPTYEFDIEASADGQTYNVECNAEEGFVTEVEREAGADDAIFKKYAKISESEARQIATDFVPGDVVAMEYEVGMEGEVTYEYDIVNVHGREYKVDVDAITGEIEEANLELYEIGMEKEM</sequence>
<dbReference type="EMBL" id="CP003380">
    <property type="protein sequence ID" value="AFJ01433.1"/>
    <property type="molecule type" value="Genomic_DNA"/>
</dbReference>
<proteinExistence type="predicted"/>
<feature type="domain" description="PepSY" evidence="2">
    <location>
        <begin position="41"/>
        <end position="96"/>
    </location>
</feature>
<evidence type="ECO:0000259" key="2">
    <source>
        <dbReference type="Pfam" id="PF03413"/>
    </source>
</evidence>
<dbReference type="RefSeq" id="WP_014702883.1">
    <property type="nucleotide sequence ID" value="NC_017856.1"/>
</dbReference>
<keyword evidence="1" id="KW-0732">Signal</keyword>
<dbReference type="HOGENOM" id="CLU_125933_0_0_6"/>
<reference evidence="3 4" key="1">
    <citation type="journal article" date="2012" name="J. Bacteriol.">
        <title>Complete genome sequences of Methylophaga sp. strain JAM1 and Methylophaga sp. strain JAM7.</title>
        <authorList>
            <person name="Villeneuve C."/>
            <person name="Martineau C."/>
            <person name="Mauffrey F."/>
            <person name="Villemur R."/>
        </authorList>
    </citation>
    <scope>NUCLEOTIDE SEQUENCE [LARGE SCALE GENOMIC DNA]</scope>
    <source>
        <strain evidence="3 4">JAM7</strain>
    </source>
</reference>
<dbReference type="Gene3D" id="3.10.450.40">
    <property type="match status" value="2"/>
</dbReference>
<feature type="chain" id="PRO_5003653921" evidence="1">
    <location>
        <begin position="23"/>
        <end position="184"/>
    </location>
</feature>
<dbReference type="AlphaFoldDB" id="I1YEU0"/>
<keyword evidence="4" id="KW-1185">Reference proteome</keyword>
<dbReference type="OrthoDB" id="5608565at2"/>